<reference evidence="3" key="2">
    <citation type="submission" date="2022-10" db="EMBL/GenBank/DDBJ databases">
        <authorList>
            <person name="Aronson H.S."/>
        </authorList>
    </citation>
    <scope>NUCLEOTIDE SEQUENCE</scope>
    <source>
        <strain evidence="3">RS19-109</strain>
    </source>
</reference>
<protein>
    <submittedName>
        <fullName evidence="3">Alpha-1,2-fucosyltransferase</fullName>
    </submittedName>
</protein>
<dbReference type="PANTHER" id="PTHR11927:SF9">
    <property type="entry name" value="L-FUCOSYLTRANSFERASE"/>
    <property type="match status" value="1"/>
</dbReference>
<proteinExistence type="predicted"/>
<evidence type="ECO:0000256" key="2">
    <source>
        <dbReference type="ARBA" id="ARBA00022679"/>
    </source>
</evidence>
<dbReference type="CDD" id="cd11301">
    <property type="entry name" value="Fut1_Fut2_like"/>
    <property type="match status" value="1"/>
</dbReference>
<name>A0A9X4MHN4_9BACT</name>
<sequence length="293" mass="33976">MIILRLSGGLGNQMFQYAFGRATSRHLGVEMLLEVSDPTLSIHNGFELDRVFNIDVRIATESDMRAVLGWQRLDVVRKIIKKIGLASFFLNRCIVEPHFYYSHAMRHVPDGTFLCGYWQSEKYFADESECIRDEFRFREPPSGVNKELVQEIAASNGAAISLHVRRGDYVHNQAVSQVHGSCSLAYYRAAIQRVLEQVQNPFFYVFSDDIEWVRTHLEMPFPHRFIAHNRDKLSCEDMRLMSLCQHHIIANSSFSWWGAWLNPAPEKIVVAPKNWFADECRPHDLFPWGWVVL</sequence>
<dbReference type="GO" id="GO:0016020">
    <property type="term" value="C:membrane"/>
    <property type="evidence" value="ECO:0007669"/>
    <property type="project" value="InterPro"/>
</dbReference>
<keyword evidence="4" id="KW-1185">Reference proteome</keyword>
<accession>A0A9X4MHN4</accession>
<dbReference type="RefSeq" id="WP_307633004.1">
    <property type="nucleotide sequence ID" value="NZ_JAPHEH010000001.1"/>
</dbReference>
<dbReference type="Pfam" id="PF01531">
    <property type="entry name" value="Glyco_transf_11"/>
    <property type="match status" value="1"/>
</dbReference>
<dbReference type="GO" id="GO:0008107">
    <property type="term" value="F:galactoside 2-alpha-L-fucosyltransferase activity"/>
    <property type="evidence" value="ECO:0007669"/>
    <property type="project" value="InterPro"/>
</dbReference>
<dbReference type="AlphaFoldDB" id="A0A9X4MHN4"/>
<reference evidence="3" key="1">
    <citation type="journal article" date="2022" name="bioRxiv">
        <title>Thiovibrio frasassiensisgen. nov., sp. nov., an autotrophic, elemental sulfur disproportionating bacterium isolated from sulfidic karst sediment, and proposal of Thiovibrionaceae fam. nov.</title>
        <authorList>
            <person name="Aronson H."/>
            <person name="Thomas C."/>
            <person name="Bhattacharyya M."/>
            <person name="Eckstein S."/>
            <person name="Jensen S."/>
            <person name="Barco R."/>
            <person name="Macalady J."/>
            <person name="Amend J."/>
        </authorList>
    </citation>
    <scope>NUCLEOTIDE SEQUENCE</scope>
    <source>
        <strain evidence="3">RS19-109</strain>
    </source>
</reference>
<dbReference type="GO" id="GO:0005975">
    <property type="term" value="P:carbohydrate metabolic process"/>
    <property type="evidence" value="ECO:0007669"/>
    <property type="project" value="InterPro"/>
</dbReference>
<dbReference type="PANTHER" id="PTHR11927">
    <property type="entry name" value="GALACTOSIDE 2-L-FUCOSYLTRANSFERASE"/>
    <property type="match status" value="1"/>
</dbReference>
<gene>
    <name evidence="3" type="ORF">OLX77_07680</name>
</gene>
<dbReference type="Gene3D" id="3.40.50.11350">
    <property type="match status" value="1"/>
</dbReference>
<evidence type="ECO:0000313" key="4">
    <source>
        <dbReference type="Proteomes" id="UP001154240"/>
    </source>
</evidence>
<dbReference type="InterPro" id="IPR002516">
    <property type="entry name" value="Glyco_trans_11"/>
</dbReference>
<keyword evidence="1" id="KW-0328">Glycosyltransferase</keyword>
<dbReference type="Proteomes" id="UP001154240">
    <property type="component" value="Unassembled WGS sequence"/>
</dbReference>
<dbReference type="EMBL" id="JAPHEH010000001">
    <property type="protein sequence ID" value="MDG4476035.1"/>
    <property type="molecule type" value="Genomic_DNA"/>
</dbReference>
<evidence type="ECO:0000313" key="3">
    <source>
        <dbReference type="EMBL" id="MDG4476035.1"/>
    </source>
</evidence>
<evidence type="ECO:0000256" key="1">
    <source>
        <dbReference type="ARBA" id="ARBA00022676"/>
    </source>
</evidence>
<keyword evidence="2" id="KW-0808">Transferase</keyword>
<organism evidence="3 4">
    <name type="scientific">Thiovibrio frasassiensis</name>
    <dbReference type="NCBI Taxonomy" id="2984131"/>
    <lineage>
        <taxon>Bacteria</taxon>
        <taxon>Pseudomonadati</taxon>
        <taxon>Thermodesulfobacteriota</taxon>
        <taxon>Desulfobulbia</taxon>
        <taxon>Desulfobulbales</taxon>
        <taxon>Thiovibrionaceae</taxon>
        <taxon>Thiovibrio</taxon>
    </lineage>
</organism>
<comment type="caution">
    <text evidence="3">The sequence shown here is derived from an EMBL/GenBank/DDBJ whole genome shotgun (WGS) entry which is preliminary data.</text>
</comment>